<feature type="repeat" description="Solcar" evidence="8">
    <location>
        <begin position="242"/>
        <end position="329"/>
    </location>
</feature>
<keyword evidence="6" id="KW-1133">Transmembrane helix</keyword>
<evidence type="ECO:0000256" key="3">
    <source>
        <dbReference type="ARBA" id="ARBA00022448"/>
    </source>
</evidence>
<evidence type="ECO:0000256" key="1">
    <source>
        <dbReference type="ARBA" id="ARBA00004141"/>
    </source>
</evidence>
<evidence type="ECO:0000313" key="10">
    <source>
        <dbReference type="EMBL" id="ODQ64658.1"/>
    </source>
</evidence>
<feature type="repeat" description="Solcar" evidence="8">
    <location>
        <begin position="37"/>
        <end position="125"/>
    </location>
</feature>
<dbReference type="STRING" id="857566.A0A1E3PH11"/>
<evidence type="ECO:0000313" key="11">
    <source>
        <dbReference type="Proteomes" id="UP000095009"/>
    </source>
</evidence>
<dbReference type="AlphaFoldDB" id="A0A1E3PH11"/>
<proteinExistence type="inferred from homology"/>
<dbReference type="PANTHER" id="PTHR45618">
    <property type="entry name" value="MITOCHONDRIAL DICARBOXYLATE CARRIER-RELATED"/>
    <property type="match status" value="1"/>
</dbReference>
<accession>A0A1E3PH11</accession>
<comment type="similarity">
    <text evidence="2 9">Belongs to the mitochondrial carrier (TC 2.A.29) family.</text>
</comment>
<evidence type="ECO:0000256" key="6">
    <source>
        <dbReference type="ARBA" id="ARBA00022989"/>
    </source>
</evidence>
<dbReference type="PROSITE" id="PS50920">
    <property type="entry name" value="SOLCAR"/>
    <property type="match status" value="3"/>
</dbReference>
<evidence type="ECO:0000256" key="4">
    <source>
        <dbReference type="ARBA" id="ARBA00022692"/>
    </source>
</evidence>
<keyword evidence="5" id="KW-0677">Repeat</keyword>
<dbReference type="EMBL" id="KV454411">
    <property type="protein sequence ID" value="ODQ64658.1"/>
    <property type="molecule type" value="Genomic_DNA"/>
</dbReference>
<dbReference type="Gene3D" id="1.50.40.10">
    <property type="entry name" value="Mitochondrial carrier domain"/>
    <property type="match status" value="1"/>
</dbReference>
<dbReference type="Proteomes" id="UP000095009">
    <property type="component" value="Unassembled WGS sequence"/>
</dbReference>
<feature type="repeat" description="Solcar" evidence="8">
    <location>
        <begin position="141"/>
        <end position="232"/>
    </location>
</feature>
<sequence>MSSPVTSPVKFGAGTQTALGVTTDKPSPSVVTTPVAKGVHYPFYFGGAASMVAACCTHPLDLAKVRLQTAAIGSTEAKAGFVKTLYRVARTEGFFKIYDGLSASLLRQATYSTARLGVYEALKQLYIDLYPAEVQANHGVPPMHILLPISTTAGFIGGIIGNPSDIINIRMQNDKSLPLNQRRNYRNAFDGLRRLCVEEGPRTLFKGVMPNCSRGVLMTASQMVSYDEFKNLLVYKFHMDKDKKTTHFSASLLAGLVATTICSPVDVIKTRIMNDKKAHAGSSSSFSVVSHAIKNEGFGFAFKGWIPSFVRLGPHTIITFVVLEQLKHFYNKLE</sequence>
<evidence type="ECO:0000256" key="2">
    <source>
        <dbReference type="ARBA" id="ARBA00006375"/>
    </source>
</evidence>
<organism evidence="10 11">
    <name type="scientific">Nadsonia fulvescens var. elongata DSM 6958</name>
    <dbReference type="NCBI Taxonomy" id="857566"/>
    <lineage>
        <taxon>Eukaryota</taxon>
        <taxon>Fungi</taxon>
        <taxon>Dikarya</taxon>
        <taxon>Ascomycota</taxon>
        <taxon>Saccharomycotina</taxon>
        <taxon>Dipodascomycetes</taxon>
        <taxon>Dipodascales</taxon>
        <taxon>Dipodascales incertae sedis</taxon>
        <taxon>Nadsonia</taxon>
    </lineage>
</organism>
<dbReference type="InterPro" id="IPR018108">
    <property type="entry name" value="MCP_transmembrane"/>
</dbReference>
<evidence type="ECO:0000256" key="8">
    <source>
        <dbReference type="PROSITE-ProRule" id="PRU00282"/>
    </source>
</evidence>
<dbReference type="OrthoDB" id="448427at2759"/>
<reference evidence="10 11" key="1">
    <citation type="journal article" date="2016" name="Proc. Natl. Acad. Sci. U.S.A.">
        <title>Comparative genomics of biotechnologically important yeasts.</title>
        <authorList>
            <person name="Riley R."/>
            <person name="Haridas S."/>
            <person name="Wolfe K.H."/>
            <person name="Lopes M.R."/>
            <person name="Hittinger C.T."/>
            <person name="Goeker M."/>
            <person name="Salamov A.A."/>
            <person name="Wisecaver J.H."/>
            <person name="Long T.M."/>
            <person name="Calvey C.H."/>
            <person name="Aerts A.L."/>
            <person name="Barry K.W."/>
            <person name="Choi C."/>
            <person name="Clum A."/>
            <person name="Coughlan A.Y."/>
            <person name="Deshpande S."/>
            <person name="Douglass A.P."/>
            <person name="Hanson S.J."/>
            <person name="Klenk H.-P."/>
            <person name="LaButti K.M."/>
            <person name="Lapidus A."/>
            <person name="Lindquist E.A."/>
            <person name="Lipzen A.M."/>
            <person name="Meier-Kolthoff J.P."/>
            <person name="Ohm R.A."/>
            <person name="Otillar R.P."/>
            <person name="Pangilinan J.L."/>
            <person name="Peng Y."/>
            <person name="Rokas A."/>
            <person name="Rosa C.A."/>
            <person name="Scheuner C."/>
            <person name="Sibirny A.A."/>
            <person name="Slot J.C."/>
            <person name="Stielow J.B."/>
            <person name="Sun H."/>
            <person name="Kurtzman C.P."/>
            <person name="Blackwell M."/>
            <person name="Grigoriev I.V."/>
            <person name="Jeffries T.W."/>
        </authorList>
    </citation>
    <scope>NUCLEOTIDE SEQUENCE [LARGE SCALE GENOMIC DNA]</scope>
    <source>
        <strain evidence="10 11">DSM 6958</strain>
    </source>
</reference>
<dbReference type="Pfam" id="PF00153">
    <property type="entry name" value="Mito_carr"/>
    <property type="match status" value="3"/>
</dbReference>
<comment type="subcellular location">
    <subcellularLocation>
        <location evidence="1">Membrane</location>
        <topology evidence="1">Multi-pass membrane protein</topology>
    </subcellularLocation>
</comment>
<keyword evidence="4 8" id="KW-0812">Transmembrane</keyword>
<dbReference type="InterPro" id="IPR050391">
    <property type="entry name" value="Mito_Metabolite_Transporter"/>
</dbReference>
<keyword evidence="11" id="KW-1185">Reference proteome</keyword>
<dbReference type="SUPFAM" id="SSF103506">
    <property type="entry name" value="Mitochondrial carrier"/>
    <property type="match status" value="1"/>
</dbReference>
<evidence type="ECO:0000256" key="7">
    <source>
        <dbReference type="ARBA" id="ARBA00023136"/>
    </source>
</evidence>
<evidence type="ECO:0000256" key="9">
    <source>
        <dbReference type="RuleBase" id="RU000488"/>
    </source>
</evidence>
<name>A0A1E3PH11_9ASCO</name>
<gene>
    <name evidence="10" type="ORF">NADFUDRAFT_83576</name>
</gene>
<keyword evidence="7 8" id="KW-0472">Membrane</keyword>
<dbReference type="InterPro" id="IPR023395">
    <property type="entry name" value="MCP_dom_sf"/>
</dbReference>
<protein>
    <submittedName>
        <fullName evidence="10">Mitochondrial carrier</fullName>
    </submittedName>
</protein>
<keyword evidence="3 9" id="KW-0813">Transport</keyword>
<evidence type="ECO:0000256" key="5">
    <source>
        <dbReference type="ARBA" id="ARBA00022737"/>
    </source>
</evidence>
<dbReference type="FunFam" id="1.50.40.10:FF:000107">
    <property type="entry name" value="Mitochondrial dicarboxylate carrier"/>
    <property type="match status" value="1"/>
</dbReference>
<dbReference type="GO" id="GO:0016020">
    <property type="term" value="C:membrane"/>
    <property type="evidence" value="ECO:0007669"/>
    <property type="project" value="UniProtKB-SubCell"/>
</dbReference>